<dbReference type="Pfam" id="PF01790">
    <property type="entry name" value="LGT"/>
    <property type="match status" value="1"/>
</dbReference>
<reference evidence="9 10" key="1">
    <citation type="journal article" date="2013" name="Int. J. Syst. Evol. Microbiol.">
        <title>Marinicauda pacifica gen. nov., sp. nov., a prosthecate alphaproteobacterium of the family Hyphomonadaceae isolated from deep seawater.</title>
        <authorList>
            <person name="Zhang X.Y."/>
            <person name="Li G.W."/>
            <person name="Wang C.S."/>
            <person name="Zhang Y.J."/>
            <person name="Xu X.W."/>
            <person name="Li H."/>
            <person name="Liu A."/>
            <person name="Liu C."/>
            <person name="Xie B.B."/>
            <person name="Qin Q.L."/>
            <person name="Xu Z."/>
            <person name="Chen X.L."/>
            <person name="Zhou B.C."/>
            <person name="Zhang Y.Z."/>
        </authorList>
    </citation>
    <scope>NUCLEOTIDE SEQUENCE [LARGE SCALE GENOMIC DNA]</scope>
    <source>
        <strain evidence="9 10">P-1 km-3</strain>
    </source>
</reference>
<gene>
    <name evidence="7" type="primary">lgt</name>
    <name evidence="9" type="ORF">E5162_00380</name>
</gene>
<comment type="subcellular location">
    <subcellularLocation>
        <location evidence="7">Cell membrane</location>
        <topology evidence="7">Multi-pass membrane protein</topology>
    </subcellularLocation>
</comment>
<dbReference type="PANTHER" id="PTHR30589">
    <property type="entry name" value="PROLIPOPROTEIN DIACYLGLYCERYL TRANSFERASE"/>
    <property type="match status" value="1"/>
</dbReference>
<dbReference type="AlphaFoldDB" id="A0A4S2HCS4"/>
<keyword evidence="4 7" id="KW-0812">Transmembrane</keyword>
<evidence type="ECO:0000256" key="6">
    <source>
        <dbReference type="ARBA" id="ARBA00023136"/>
    </source>
</evidence>
<evidence type="ECO:0000313" key="10">
    <source>
        <dbReference type="Proteomes" id="UP000305451"/>
    </source>
</evidence>
<evidence type="ECO:0000256" key="5">
    <source>
        <dbReference type="ARBA" id="ARBA00022989"/>
    </source>
</evidence>
<keyword evidence="3 7" id="KW-0808">Transferase</keyword>
<feature type="transmembrane region" description="Helical" evidence="7">
    <location>
        <begin position="77"/>
        <end position="96"/>
    </location>
</feature>
<accession>A0A4S2HCS4</accession>
<comment type="function">
    <text evidence="7">Catalyzes the transfer of the diacylglyceryl group from phosphatidylglycerol to the sulfhydryl group of the N-terminal cysteine of a prolipoprotein, the first step in the formation of mature lipoproteins.</text>
</comment>
<dbReference type="GO" id="GO:0005886">
    <property type="term" value="C:plasma membrane"/>
    <property type="evidence" value="ECO:0007669"/>
    <property type="project" value="UniProtKB-SubCell"/>
</dbReference>
<dbReference type="EMBL" id="SRXV01000001">
    <property type="protein sequence ID" value="TGY93786.1"/>
    <property type="molecule type" value="Genomic_DNA"/>
</dbReference>
<comment type="catalytic activity">
    <reaction evidence="7">
        <text>L-cysteinyl-[prolipoprotein] + a 1,2-diacyl-sn-glycero-3-phospho-(1'-sn-glycerol) = an S-1,2-diacyl-sn-glyceryl-L-cysteinyl-[prolipoprotein] + sn-glycerol 1-phosphate + H(+)</text>
        <dbReference type="Rhea" id="RHEA:56712"/>
        <dbReference type="Rhea" id="RHEA-COMP:14679"/>
        <dbReference type="Rhea" id="RHEA-COMP:14680"/>
        <dbReference type="ChEBI" id="CHEBI:15378"/>
        <dbReference type="ChEBI" id="CHEBI:29950"/>
        <dbReference type="ChEBI" id="CHEBI:57685"/>
        <dbReference type="ChEBI" id="CHEBI:64716"/>
        <dbReference type="ChEBI" id="CHEBI:140658"/>
        <dbReference type="EC" id="2.5.1.145"/>
    </reaction>
</comment>
<sequence>MLARCIPTLALDPVLVEIPFPFFGLEGLPIRWYALAYIAGLFFGLWYVNQLVRRPRLWTTHPKPVAAPMSRAFVDDLLLWIMVGVIAGGRIGYVLFYQTAAIWERPLWIATGITEGGMSFHGGLIGVALAIFFTSRAHRVEVTRTADAVAAATPVGLLLGRLANFINGELWGREAPGLPWAMRFAGDPECALRHPSQLYEATLEGLVLFTVIAVLIWKWRALSRPGLVAGVFLAGYGLFRALVELVREPDTHMPEALQGYVTMGMILSLPLILVGAVLIWRALKTRPDDRPGNLAETASEAAKSRQNG</sequence>
<evidence type="ECO:0000256" key="4">
    <source>
        <dbReference type="ARBA" id="ARBA00022692"/>
    </source>
</evidence>
<evidence type="ECO:0000256" key="8">
    <source>
        <dbReference type="SAM" id="MobiDB-lite"/>
    </source>
</evidence>
<evidence type="ECO:0000256" key="2">
    <source>
        <dbReference type="ARBA" id="ARBA00022475"/>
    </source>
</evidence>
<dbReference type="Proteomes" id="UP000305451">
    <property type="component" value="Unassembled WGS sequence"/>
</dbReference>
<feature type="transmembrane region" description="Helical" evidence="7">
    <location>
        <begin position="108"/>
        <end position="133"/>
    </location>
</feature>
<feature type="transmembrane region" description="Helical" evidence="7">
    <location>
        <begin position="226"/>
        <end position="243"/>
    </location>
</feature>
<feature type="binding site" evidence="7">
    <location>
        <position position="161"/>
    </location>
    <ligand>
        <name>a 1,2-diacyl-sn-glycero-3-phospho-(1'-sn-glycerol)</name>
        <dbReference type="ChEBI" id="CHEBI:64716"/>
    </ligand>
</feature>
<keyword evidence="5 7" id="KW-1133">Transmembrane helix</keyword>
<feature type="region of interest" description="Disordered" evidence="8">
    <location>
        <begin position="289"/>
        <end position="308"/>
    </location>
</feature>
<keyword evidence="9" id="KW-0449">Lipoprotein</keyword>
<dbReference type="HAMAP" id="MF_01147">
    <property type="entry name" value="Lgt"/>
    <property type="match status" value="1"/>
</dbReference>
<dbReference type="UniPathway" id="UPA00664"/>
<comment type="similarity">
    <text evidence="1 7">Belongs to the Lgt family.</text>
</comment>
<dbReference type="OrthoDB" id="871140at2"/>
<evidence type="ECO:0000313" key="9">
    <source>
        <dbReference type="EMBL" id="TGY93786.1"/>
    </source>
</evidence>
<evidence type="ECO:0000256" key="3">
    <source>
        <dbReference type="ARBA" id="ARBA00022679"/>
    </source>
</evidence>
<dbReference type="PROSITE" id="PS01311">
    <property type="entry name" value="LGT"/>
    <property type="match status" value="1"/>
</dbReference>
<dbReference type="GO" id="GO:0008961">
    <property type="term" value="F:phosphatidylglycerol-prolipoprotein diacylglyceryl transferase activity"/>
    <property type="evidence" value="ECO:0007669"/>
    <property type="project" value="UniProtKB-UniRule"/>
</dbReference>
<dbReference type="InterPro" id="IPR001640">
    <property type="entry name" value="Lgt"/>
</dbReference>
<dbReference type="GO" id="GO:0042158">
    <property type="term" value="P:lipoprotein biosynthetic process"/>
    <property type="evidence" value="ECO:0007669"/>
    <property type="project" value="UniProtKB-UniRule"/>
</dbReference>
<dbReference type="NCBIfam" id="TIGR00544">
    <property type="entry name" value="lgt"/>
    <property type="match status" value="1"/>
</dbReference>
<feature type="transmembrane region" description="Helical" evidence="7">
    <location>
        <begin position="263"/>
        <end position="283"/>
    </location>
</feature>
<comment type="caution">
    <text evidence="9">The sequence shown here is derived from an EMBL/GenBank/DDBJ whole genome shotgun (WGS) entry which is preliminary data.</text>
</comment>
<keyword evidence="10" id="KW-1185">Reference proteome</keyword>
<name>A0A4S2HCS4_9PROT</name>
<keyword evidence="2 7" id="KW-1003">Cell membrane</keyword>
<dbReference type="EC" id="2.5.1.145" evidence="7"/>
<feature type="transmembrane region" description="Helical" evidence="7">
    <location>
        <begin position="30"/>
        <end position="48"/>
    </location>
</feature>
<dbReference type="RefSeq" id="WP_135942980.1">
    <property type="nucleotide sequence ID" value="NZ_BMEI01000001.1"/>
</dbReference>
<keyword evidence="6 7" id="KW-0472">Membrane</keyword>
<proteinExistence type="inferred from homology"/>
<evidence type="ECO:0000256" key="1">
    <source>
        <dbReference type="ARBA" id="ARBA00007150"/>
    </source>
</evidence>
<protein>
    <recommendedName>
        <fullName evidence="7">Phosphatidylglycerol--prolipoprotein diacylglyceryl transferase</fullName>
        <ecNumber evidence="7">2.5.1.145</ecNumber>
    </recommendedName>
</protein>
<comment type="pathway">
    <text evidence="7">Protein modification; lipoprotein biosynthesis (diacylglyceryl transfer).</text>
</comment>
<organism evidence="9 10">
    <name type="scientific">Marinicauda pacifica</name>
    <dbReference type="NCBI Taxonomy" id="1133559"/>
    <lineage>
        <taxon>Bacteria</taxon>
        <taxon>Pseudomonadati</taxon>
        <taxon>Pseudomonadota</taxon>
        <taxon>Alphaproteobacteria</taxon>
        <taxon>Maricaulales</taxon>
        <taxon>Maricaulaceae</taxon>
        <taxon>Marinicauda</taxon>
    </lineage>
</organism>
<evidence type="ECO:0000256" key="7">
    <source>
        <dbReference type="HAMAP-Rule" id="MF_01147"/>
    </source>
</evidence>
<dbReference type="PANTHER" id="PTHR30589:SF0">
    <property type="entry name" value="PHOSPHATIDYLGLYCEROL--PROLIPOPROTEIN DIACYLGLYCERYL TRANSFERASE"/>
    <property type="match status" value="1"/>
</dbReference>